<reference evidence="4 5" key="1">
    <citation type="submission" date="2018-01" db="EMBL/GenBank/DDBJ databases">
        <title>Species boundaries and ecological features among Paraburkholderia terrae DSMZ17804T, P. hospita DSMZ17164T and P. caribensis DSMZ13236T.</title>
        <authorList>
            <person name="Pratama A.A."/>
        </authorList>
    </citation>
    <scope>NUCLEOTIDE SEQUENCE [LARGE SCALE GENOMIC DNA]</scope>
    <source>
        <strain evidence="4 5">DSM 17804</strain>
    </source>
</reference>
<feature type="region of interest" description="Disordered" evidence="1">
    <location>
        <begin position="414"/>
        <end position="433"/>
    </location>
</feature>
<dbReference type="OrthoDB" id="8781658at2"/>
<feature type="domain" description="Peptidase C14 caspase" evidence="3">
    <location>
        <begin position="132"/>
        <end position="432"/>
    </location>
</feature>
<feature type="signal peptide" evidence="2">
    <location>
        <begin position="1"/>
        <end position="21"/>
    </location>
</feature>
<dbReference type="SUPFAM" id="SSF52129">
    <property type="entry name" value="Caspase-like"/>
    <property type="match status" value="1"/>
</dbReference>
<feature type="chain" id="PRO_5014397317" evidence="2">
    <location>
        <begin position="22"/>
        <end position="440"/>
    </location>
</feature>
<feature type="compositionally biased region" description="Basic and acidic residues" evidence="1">
    <location>
        <begin position="414"/>
        <end position="425"/>
    </location>
</feature>
<proteinExistence type="predicted"/>
<dbReference type="RefSeq" id="WP_042304886.1">
    <property type="nucleotide sequence ID" value="NZ_CP026113.1"/>
</dbReference>
<evidence type="ECO:0000256" key="2">
    <source>
        <dbReference type="SAM" id="SignalP"/>
    </source>
</evidence>
<gene>
    <name evidence="4" type="ORF">C2L65_36555</name>
</gene>
<dbReference type="Pfam" id="PF00656">
    <property type="entry name" value="Peptidase_C14"/>
    <property type="match status" value="1"/>
</dbReference>
<dbReference type="PROSITE" id="PS51257">
    <property type="entry name" value="PROKAR_LIPOPROTEIN"/>
    <property type="match status" value="1"/>
</dbReference>
<organism evidence="4 5">
    <name type="scientific">Paraburkholderia terrae</name>
    <dbReference type="NCBI Taxonomy" id="311230"/>
    <lineage>
        <taxon>Bacteria</taxon>
        <taxon>Pseudomonadati</taxon>
        <taxon>Pseudomonadota</taxon>
        <taxon>Betaproteobacteria</taxon>
        <taxon>Burkholderiales</taxon>
        <taxon>Burkholderiaceae</taxon>
        <taxon>Paraburkholderia</taxon>
    </lineage>
</organism>
<evidence type="ECO:0000256" key="1">
    <source>
        <dbReference type="SAM" id="MobiDB-lite"/>
    </source>
</evidence>
<sequence>MKTYVQRALILIGAVFLSACAASSLPGYQNTYHSYSVPQTLVERIKAKFREHGLNQASVARDSTGRIQLVGSYQNEDDVDTAFTIVQSIVGLKSTSPLYPQNIKQTRWEAAAGKALESYARDAGVRSSASVKRALVVGLNRFADPYIPQIQGRDDAIVVQDYLKRAGYNVTTLLDEHATQANIESALTALDRSVGPNDDVFIYISSHGTEPVPTPGGADQRKMSIIAYDSVNEKTMTMSDQTEAKLYMQRHSVPDSLVQGIARRPSHTTRVVIDTCYSGDMLDDVKDESTEYIIKTNGGKPEKEGISLAAWSTSDFTSKGIRFADDSGKAPAAGQNKAARPIDRNRNGYMIVTATSPNQRSWGPSAGHTFPSPTGGQPLNGSFFTQSLFAYLKSGGGKLGPAFREAQSFTSRKALDASHGKEDQNPRQFSTIPDDLNAIY</sequence>
<dbReference type="GO" id="GO:0006508">
    <property type="term" value="P:proteolysis"/>
    <property type="evidence" value="ECO:0007669"/>
    <property type="project" value="InterPro"/>
</dbReference>
<evidence type="ECO:0000259" key="3">
    <source>
        <dbReference type="Pfam" id="PF00656"/>
    </source>
</evidence>
<keyword evidence="2" id="KW-0732">Signal</keyword>
<evidence type="ECO:0000313" key="5">
    <source>
        <dbReference type="Proteomes" id="UP000243502"/>
    </source>
</evidence>
<dbReference type="Proteomes" id="UP000243502">
    <property type="component" value="Chromosome 3"/>
</dbReference>
<dbReference type="EMBL" id="CP026113">
    <property type="protein sequence ID" value="AUT65091.1"/>
    <property type="molecule type" value="Genomic_DNA"/>
</dbReference>
<dbReference type="AlphaFoldDB" id="A0A2I8F0S6"/>
<dbReference type="InterPro" id="IPR011600">
    <property type="entry name" value="Pept_C14_caspase"/>
</dbReference>
<dbReference type="KEGG" id="pter:C2L65_36555"/>
<protein>
    <submittedName>
        <fullName evidence="4">Caspase family protein</fullName>
    </submittedName>
</protein>
<dbReference type="Gene3D" id="3.40.50.1460">
    <property type="match status" value="1"/>
</dbReference>
<accession>A0A2I8F0S6</accession>
<dbReference type="GO" id="GO:0004197">
    <property type="term" value="F:cysteine-type endopeptidase activity"/>
    <property type="evidence" value="ECO:0007669"/>
    <property type="project" value="InterPro"/>
</dbReference>
<dbReference type="InterPro" id="IPR029030">
    <property type="entry name" value="Caspase-like_dom_sf"/>
</dbReference>
<name>A0A2I8F0S6_9BURK</name>
<evidence type="ECO:0000313" key="4">
    <source>
        <dbReference type="EMBL" id="AUT65091.1"/>
    </source>
</evidence>